<feature type="transmembrane region" description="Helical" evidence="8">
    <location>
        <begin position="186"/>
        <end position="204"/>
    </location>
</feature>
<dbReference type="PANTHER" id="PTHR33908:SF11">
    <property type="entry name" value="MEMBRANE PROTEIN"/>
    <property type="match status" value="1"/>
</dbReference>
<feature type="transmembrane region" description="Helical" evidence="8">
    <location>
        <begin position="313"/>
        <end position="335"/>
    </location>
</feature>
<proteinExistence type="predicted"/>
<dbReference type="Pfam" id="PF13231">
    <property type="entry name" value="PMT_2"/>
    <property type="match status" value="1"/>
</dbReference>
<dbReference type="GO" id="GO:0016763">
    <property type="term" value="F:pentosyltransferase activity"/>
    <property type="evidence" value="ECO:0007669"/>
    <property type="project" value="TreeGrafter"/>
</dbReference>
<gene>
    <name evidence="10" type="ORF">UR56_C0023G0019</name>
</gene>
<feature type="transmembrane region" description="Helical" evidence="8">
    <location>
        <begin position="21"/>
        <end position="43"/>
    </location>
</feature>
<dbReference type="EMBL" id="LBPR01000023">
    <property type="protein sequence ID" value="KKP60479.1"/>
    <property type="molecule type" value="Genomic_DNA"/>
</dbReference>
<evidence type="ECO:0000313" key="10">
    <source>
        <dbReference type="EMBL" id="KKP60479.1"/>
    </source>
</evidence>
<feature type="transmembrane region" description="Helical" evidence="8">
    <location>
        <begin position="342"/>
        <end position="358"/>
    </location>
</feature>
<reference evidence="10 11" key="1">
    <citation type="journal article" date="2015" name="Nature">
        <title>rRNA introns, odd ribosomes, and small enigmatic genomes across a large radiation of phyla.</title>
        <authorList>
            <person name="Brown C.T."/>
            <person name="Hug L.A."/>
            <person name="Thomas B.C."/>
            <person name="Sharon I."/>
            <person name="Castelle C.J."/>
            <person name="Singh A."/>
            <person name="Wilkins M.J."/>
            <person name="Williams K.H."/>
            <person name="Banfield J.F."/>
        </authorList>
    </citation>
    <scope>NUCLEOTIDE SEQUENCE [LARGE SCALE GENOMIC DNA]</scope>
</reference>
<dbReference type="InterPro" id="IPR050297">
    <property type="entry name" value="LipidA_mod_glycosyltrf_83"/>
</dbReference>
<evidence type="ECO:0000256" key="3">
    <source>
        <dbReference type="ARBA" id="ARBA00022676"/>
    </source>
</evidence>
<evidence type="ECO:0000256" key="1">
    <source>
        <dbReference type="ARBA" id="ARBA00004651"/>
    </source>
</evidence>
<feature type="domain" description="Glycosyltransferase RgtA/B/C/D-like" evidence="9">
    <location>
        <begin position="125"/>
        <end position="269"/>
    </location>
</feature>
<keyword evidence="7 8" id="KW-0472">Membrane</keyword>
<evidence type="ECO:0000256" key="4">
    <source>
        <dbReference type="ARBA" id="ARBA00022679"/>
    </source>
</evidence>
<dbReference type="STRING" id="1618484.UR56_C0023G0019"/>
<protein>
    <recommendedName>
        <fullName evidence="9">Glycosyltransferase RgtA/B/C/D-like domain-containing protein</fullName>
    </recommendedName>
</protein>
<feature type="transmembrane region" description="Helical" evidence="8">
    <location>
        <begin position="159"/>
        <end position="179"/>
    </location>
</feature>
<dbReference type="AlphaFoldDB" id="A0A0G0AU40"/>
<evidence type="ECO:0000256" key="8">
    <source>
        <dbReference type="SAM" id="Phobius"/>
    </source>
</evidence>
<evidence type="ECO:0000313" key="11">
    <source>
        <dbReference type="Proteomes" id="UP000034004"/>
    </source>
</evidence>
<evidence type="ECO:0000256" key="6">
    <source>
        <dbReference type="ARBA" id="ARBA00022989"/>
    </source>
</evidence>
<dbReference type="PANTHER" id="PTHR33908">
    <property type="entry name" value="MANNOSYLTRANSFERASE YKCB-RELATED"/>
    <property type="match status" value="1"/>
</dbReference>
<dbReference type="PATRIC" id="fig|1618484.3.peg.727"/>
<keyword evidence="2" id="KW-1003">Cell membrane</keyword>
<keyword evidence="5 8" id="KW-0812">Transmembrane</keyword>
<evidence type="ECO:0000256" key="5">
    <source>
        <dbReference type="ARBA" id="ARBA00022692"/>
    </source>
</evidence>
<feature type="transmembrane region" description="Helical" evidence="8">
    <location>
        <begin position="93"/>
        <end position="111"/>
    </location>
</feature>
<keyword evidence="3" id="KW-0328">Glycosyltransferase</keyword>
<keyword evidence="6 8" id="KW-1133">Transmembrane helix</keyword>
<dbReference type="Proteomes" id="UP000034004">
    <property type="component" value="Unassembled WGS sequence"/>
</dbReference>
<evidence type="ECO:0000256" key="2">
    <source>
        <dbReference type="ARBA" id="ARBA00022475"/>
    </source>
</evidence>
<accession>A0A0G0AU40</accession>
<evidence type="ECO:0000259" key="9">
    <source>
        <dbReference type="Pfam" id="PF13231"/>
    </source>
</evidence>
<dbReference type="InterPro" id="IPR038731">
    <property type="entry name" value="RgtA/B/C-like"/>
</dbReference>
<feature type="transmembrane region" description="Helical" evidence="8">
    <location>
        <begin position="210"/>
        <end position="240"/>
    </location>
</feature>
<name>A0A0G0AU40_9BACT</name>
<feature type="transmembrane region" description="Helical" evidence="8">
    <location>
        <begin position="131"/>
        <end position="153"/>
    </location>
</feature>
<comment type="caution">
    <text evidence="10">The sequence shown here is derived from an EMBL/GenBank/DDBJ whole genome shotgun (WGS) entry which is preliminary data.</text>
</comment>
<dbReference type="GO" id="GO:0005886">
    <property type="term" value="C:plasma membrane"/>
    <property type="evidence" value="ECO:0007669"/>
    <property type="project" value="UniProtKB-SubCell"/>
</dbReference>
<feature type="transmembrane region" description="Helical" evidence="8">
    <location>
        <begin position="388"/>
        <end position="408"/>
    </location>
</feature>
<dbReference type="GO" id="GO:0009103">
    <property type="term" value="P:lipopolysaccharide biosynthetic process"/>
    <property type="evidence" value="ECO:0007669"/>
    <property type="project" value="UniProtKB-ARBA"/>
</dbReference>
<organism evidence="10 11">
    <name type="scientific">Candidatus Roizmanbacteria bacterium GW2011_GWC2_34_23</name>
    <dbReference type="NCBI Taxonomy" id="1618484"/>
    <lineage>
        <taxon>Bacteria</taxon>
        <taxon>Candidatus Roizmaniibacteriota</taxon>
    </lineage>
</organism>
<sequence length="515" mass="60113">MIEKINSKKNFQFSIFNFQSIFKFLILNFKFPIFIALFLLLFYTRFINIGWGLPYPMHPDERNMANAIQTLNCKFSIFNFQFSNLRECFNPHFFAYGQFPLYLGYLIVYFLKFFDGDLGFPIGFQEAVFSLRIISAVASIINAIIIIKIIKVITKKESYLLSLISYLLIIFSPFAIQFAHFGTTESLLMLFYSLIIYLSMLMFKRRTTDAVVWLALVSGLAVATKISSIIFIIVPTVTILSISRPWDRYKNLIKFGALAIIFTMLFSPHNFLNFRDFVNAMNYESDVALGKSLVFYTRQFFNTQPILFQLEKVFPYTLGWPVFILGSLGFLGLSWKDKKINLLRFAFLIYFIPSALIYAKWSRFMTPIFPIITIFAILFLLRIKVINVIKIIIIIIAILPGIAYLQVYQNPDVRFQASDWIYKNIPNNSYILSETANVVDIPVLNPKSEIRNPKQIQNLNYQIISFNFYDLDQSLELQLELSNHLEKADYIFVPSRRIFANHSKKTYPILNQYYV</sequence>
<evidence type="ECO:0000256" key="7">
    <source>
        <dbReference type="ARBA" id="ARBA00023136"/>
    </source>
</evidence>
<feature type="transmembrane region" description="Helical" evidence="8">
    <location>
        <begin position="364"/>
        <end position="381"/>
    </location>
</feature>
<feature type="transmembrane region" description="Helical" evidence="8">
    <location>
        <begin position="252"/>
        <end position="272"/>
    </location>
</feature>
<keyword evidence="4" id="KW-0808">Transferase</keyword>
<comment type="subcellular location">
    <subcellularLocation>
        <location evidence="1">Cell membrane</location>
        <topology evidence="1">Multi-pass membrane protein</topology>
    </subcellularLocation>
</comment>